<evidence type="ECO:0000256" key="6">
    <source>
        <dbReference type="ARBA" id="ARBA00022989"/>
    </source>
</evidence>
<dbReference type="SUPFAM" id="SSF81345">
    <property type="entry name" value="ABC transporter involved in vitamin B12 uptake, BtuC"/>
    <property type="match status" value="1"/>
</dbReference>
<evidence type="ECO:0000256" key="1">
    <source>
        <dbReference type="ARBA" id="ARBA00004651"/>
    </source>
</evidence>
<accession>A0A9X1I1D9</accession>
<dbReference type="GO" id="GO:0022857">
    <property type="term" value="F:transmembrane transporter activity"/>
    <property type="evidence" value="ECO:0007669"/>
    <property type="project" value="InterPro"/>
</dbReference>
<proteinExistence type="inferred from homology"/>
<dbReference type="EMBL" id="JAJAPW010000007">
    <property type="protein sequence ID" value="MCB4800018.1"/>
    <property type="molecule type" value="Genomic_DNA"/>
</dbReference>
<evidence type="ECO:0000256" key="8">
    <source>
        <dbReference type="SAM" id="Phobius"/>
    </source>
</evidence>
<dbReference type="InterPro" id="IPR037294">
    <property type="entry name" value="ABC_BtuC-like"/>
</dbReference>
<dbReference type="CDD" id="cd06550">
    <property type="entry name" value="TM_ABC_iron-siderophores_like"/>
    <property type="match status" value="1"/>
</dbReference>
<comment type="caution">
    <text evidence="9">The sequence shown here is derived from an EMBL/GenBank/DDBJ whole genome shotgun (WGS) entry which is preliminary data.</text>
</comment>
<keyword evidence="10" id="KW-1185">Reference proteome</keyword>
<protein>
    <submittedName>
        <fullName evidence="9">Iron chelate uptake ABC transporter family permease subunit</fullName>
    </submittedName>
</protein>
<dbReference type="PANTHER" id="PTHR30472:SF19">
    <property type="entry name" value="PETROBACTIN IMPORT SYSTEM PERMEASE PROTEIN YCLO"/>
    <property type="match status" value="1"/>
</dbReference>
<comment type="subcellular location">
    <subcellularLocation>
        <location evidence="1">Cell membrane</location>
        <topology evidence="1">Multi-pass membrane protein</topology>
    </subcellularLocation>
</comment>
<feature type="transmembrane region" description="Helical" evidence="8">
    <location>
        <begin position="291"/>
        <end position="311"/>
    </location>
</feature>
<name>A0A9X1I1D9_9FLAO</name>
<dbReference type="GO" id="GO:0005886">
    <property type="term" value="C:plasma membrane"/>
    <property type="evidence" value="ECO:0007669"/>
    <property type="project" value="UniProtKB-SubCell"/>
</dbReference>
<evidence type="ECO:0000313" key="9">
    <source>
        <dbReference type="EMBL" id="MCB4800018.1"/>
    </source>
</evidence>
<feature type="transmembrane region" description="Helical" evidence="8">
    <location>
        <begin position="103"/>
        <end position="123"/>
    </location>
</feature>
<evidence type="ECO:0000256" key="3">
    <source>
        <dbReference type="ARBA" id="ARBA00022448"/>
    </source>
</evidence>
<evidence type="ECO:0000256" key="2">
    <source>
        <dbReference type="ARBA" id="ARBA00007935"/>
    </source>
</evidence>
<feature type="transmembrane region" description="Helical" evidence="8">
    <location>
        <begin position="264"/>
        <end position="284"/>
    </location>
</feature>
<dbReference type="PANTHER" id="PTHR30472">
    <property type="entry name" value="FERRIC ENTEROBACTIN TRANSPORT SYSTEM PERMEASE PROTEIN"/>
    <property type="match status" value="1"/>
</dbReference>
<evidence type="ECO:0000256" key="5">
    <source>
        <dbReference type="ARBA" id="ARBA00022692"/>
    </source>
</evidence>
<feature type="transmembrane region" description="Helical" evidence="8">
    <location>
        <begin position="42"/>
        <end position="59"/>
    </location>
</feature>
<comment type="similarity">
    <text evidence="2">Belongs to the binding-protein-dependent transport system permease family. FecCD subfamily.</text>
</comment>
<keyword evidence="6 8" id="KW-1133">Transmembrane helix</keyword>
<keyword evidence="3" id="KW-0813">Transport</keyword>
<evidence type="ECO:0000256" key="4">
    <source>
        <dbReference type="ARBA" id="ARBA00022475"/>
    </source>
</evidence>
<dbReference type="Pfam" id="PF01032">
    <property type="entry name" value="FecCD"/>
    <property type="match status" value="1"/>
</dbReference>
<evidence type="ECO:0000313" key="10">
    <source>
        <dbReference type="Proteomes" id="UP001139199"/>
    </source>
</evidence>
<dbReference type="Proteomes" id="UP001139199">
    <property type="component" value="Unassembled WGS sequence"/>
</dbReference>
<dbReference type="AlphaFoldDB" id="A0A9X1I1D9"/>
<keyword evidence="5 8" id="KW-0812">Transmembrane</keyword>
<keyword evidence="4" id="KW-1003">Cell membrane</keyword>
<gene>
    <name evidence="9" type="ORF">LG649_14280</name>
</gene>
<feature type="transmembrane region" description="Helical" evidence="8">
    <location>
        <begin position="130"/>
        <end position="155"/>
    </location>
</feature>
<evidence type="ECO:0000256" key="7">
    <source>
        <dbReference type="ARBA" id="ARBA00023136"/>
    </source>
</evidence>
<feature type="transmembrane region" description="Helical" evidence="8">
    <location>
        <begin position="178"/>
        <end position="202"/>
    </location>
</feature>
<feature type="transmembrane region" description="Helical" evidence="8">
    <location>
        <begin position="71"/>
        <end position="91"/>
    </location>
</feature>
<dbReference type="RefSeq" id="WP_226544501.1">
    <property type="nucleotide sequence ID" value="NZ_JAJAPW010000007.1"/>
</dbReference>
<feature type="transmembrane region" description="Helical" evidence="8">
    <location>
        <begin position="223"/>
        <end position="244"/>
    </location>
</feature>
<organism evidence="9 10">
    <name type="scientific">Neotamlana laminarinivorans</name>
    <dbReference type="NCBI Taxonomy" id="2883124"/>
    <lineage>
        <taxon>Bacteria</taxon>
        <taxon>Pseudomonadati</taxon>
        <taxon>Bacteroidota</taxon>
        <taxon>Flavobacteriia</taxon>
        <taxon>Flavobacteriales</taxon>
        <taxon>Flavobacteriaceae</taxon>
        <taxon>Neotamlana</taxon>
    </lineage>
</organism>
<dbReference type="Gene3D" id="1.10.3470.10">
    <property type="entry name" value="ABC transporter involved in vitamin B12 uptake, BtuC"/>
    <property type="match status" value="1"/>
</dbReference>
<dbReference type="InterPro" id="IPR000522">
    <property type="entry name" value="ABC_transptr_permease_BtuC"/>
</dbReference>
<dbReference type="GO" id="GO:0033214">
    <property type="term" value="P:siderophore-iron import into cell"/>
    <property type="evidence" value="ECO:0007669"/>
    <property type="project" value="TreeGrafter"/>
</dbReference>
<sequence length="316" mass="35756">MTAITKKMSILLLLTLGLIALFLFIGLPNNWDYALEKRSVKIVAIIVVSCAVATASVIFQTLTSNRILTPSIMGFEAVYFLFQTVIIFIYGDKTFRVINQENNFFLSILCMLLFAFVIFKLLFKKEKNNLYLLLLIGLVLGTLFQTVSSFLQLIIDPNEFLMLQGSLYASFNSINYDLLWYASGTLLLCFGVVFCFTNHLNVMLLGRDQSINLGVNYFKKTQLFLFLIAILVSVSTALVGPITFLGVLVTNLTYELFKTYKHQILIPACCMVSVVSILLAQYVVEEVFQYNSTISIIINFVGGIYFMYLLFKAKKL</sequence>
<keyword evidence="7 8" id="KW-0472">Membrane</keyword>
<reference evidence="9" key="1">
    <citation type="submission" date="2021-10" db="EMBL/GenBank/DDBJ databases">
        <title>Tamlana sargassums sp. nov., and Tamlana laminarinivorans sp. nov., two new bacteria isolated from the brown alga.</title>
        <authorList>
            <person name="Li J."/>
        </authorList>
    </citation>
    <scope>NUCLEOTIDE SEQUENCE</scope>
    <source>
        <strain evidence="9">PT2-4</strain>
    </source>
</reference>